<comment type="caution">
    <text evidence="2">The sequence shown here is derived from an EMBL/GenBank/DDBJ whole genome shotgun (WGS) entry which is preliminary data.</text>
</comment>
<keyword evidence="3" id="KW-1185">Reference proteome</keyword>
<dbReference type="KEGG" id="kne:92181574"/>
<feature type="region of interest" description="Disordered" evidence="1">
    <location>
        <begin position="162"/>
        <end position="181"/>
    </location>
</feature>
<dbReference type="GeneID" id="92181574"/>
<organism evidence="2 3">
    <name type="scientific">Kwoniella newhampshirensis</name>
    <dbReference type="NCBI Taxonomy" id="1651941"/>
    <lineage>
        <taxon>Eukaryota</taxon>
        <taxon>Fungi</taxon>
        <taxon>Dikarya</taxon>
        <taxon>Basidiomycota</taxon>
        <taxon>Agaricomycotina</taxon>
        <taxon>Tremellomycetes</taxon>
        <taxon>Tremellales</taxon>
        <taxon>Cryptococcaceae</taxon>
        <taxon>Kwoniella</taxon>
    </lineage>
</organism>
<proteinExistence type="predicted"/>
<name>A0AAW0YX42_9TREE</name>
<sequence length="273" mass="29315">MPPTPFIPNLTDLTSTGPDATRAPPDSGSEMPSSLNPATNSANSHTDGDESAYAQTSLVDGVPSTTQVPGGCLHQPLGKLSSPPTDDNHQSEQVSADQHTRSGDGNDPTYEGGHDSSSTPYPRAISDKPSQVTWLNATPGPRTYPNFQNYSIPSAEYLLGTRSSEADQTRPSNRTPPFGRLSGPWIVESATIAHSHRYRTPIGVQVHTTMSDDFINMKETGLGTVHRAKSFVREKEFILVDRCSQTTSDSSPYHPILIDSVPDLITGPKNCAS</sequence>
<feature type="region of interest" description="Disordered" evidence="1">
    <location>
        <begin position="1"/>
        <end position="127"/>
    </location>
</feature>
<protein>
    <submittedName>
        <fullName evidence="2">Uncharacterized protein</fullName>
    </submittedName>
</protein>
<evidence type="ECO:0000313" key="3">
    <source>
        <dbReference type="Proteomes" id="UP001388673"/>
    </source>
</evidence>
<dbReference type="Proteomes" id="UP001388673">
    <property type="component" value="Unassembled WGS sequence"/>
</dbReference>
<dbReference type="EMBL" id="JBCAWK010000008">
    <property type="protein sequence ID" value="KAK8850398.1"/>
    <property type="molecule type" value="Genomic_DNA"/>
</dbReference>
<evidence type="ECO:0000256" key="1">
    <source>
        <dbReference type="SAM" id="MobiDB-lite"/>
    </source>
</evidence>
<feature type="compositionally biased region" description="Polar residues" evidence="1">
    <location>
        <begin position="30"/>
        <end position="45"/>
    </location>
</feature>
<dbReference type="RefSeq" id="XP_066801829.1">
    <property type="nucleotide sequence ID" value="XM_066947415.1"/>
</dbReference>
<accession>A0AAW0YX42</accession>
<dbReference type="AlphaFoldDB" id="A0AAW0YX42"/>
<feature type="compositionally biased region" description="Polar residues" evidence="1">
    <location>
        <begin position="53"/>
        <end position="68"/>
    </location>
</feature>
<gene>
    <name evidence="2" type="ORF">IAR55_004316</name>
</gene>
<reference evidence="2 3" key="1">
    <citation type="journal article" date="2024" name="bioRxiv">
        <title>Comparative genomics of Cryptococcus and Kwoniella reveals pathogenesis evolution and contrasting karyotype dynamics via intercentromeric recombination or chromosome fusion.</title>
        <authorList>
            <person name="Coelho M.A."/>
            <person name="David-Palma M."/>
            <person name="Shea T."/>
            <person name="Bowers K."/>
            <person name="McGinley-Smith S."/>
            <person name="Mohammad A.W."/>
            <person name="Gnirke A."/>
            <person name="Yurkov A.M."/>
            <person name="Nowrousian M."/>
            <person name="Sun S."/>
            <person name="Cuomo C.A."/>
            <person name="Heitman J."/>
        </authorList>
    </citation>
    <scope>NUCLEOTIDE SEQUENCE [LARGE SCALE GENOMIC DNA]</scope>
    <source>
        <strain evidence="2 3">CBS 13917</strain>
    </source>
</reference>
<evidence type="ECO:0000313" key="2">
    <source>
        <dbReference type="EMBL" id="KAK8850398.1"/>
    </source>
</evidence>